<comment type="caution">
    <text evidence="3">The sequence shown here is derived from an EMBL/GenBank/DDBJ whole genome shotgun (WGS) entry which is preliminary data.</text>
</comment>
<dbReference type="InterPro" id="IPR017932">
    <property type="entry name" value="GATase_2_dom"/>
</dbReference>
<sequence>MCRLYGLQASHPTAATCELLDAQNALIDQSRQDARGLANPHGWGLARRQNGTAECFRQVGPASESADYRAQALKLRGTTLIAHVRRATVGTPAPENTHPFRHSNALLIHNGHIPAFEQVRPLLLKRLDREHRAAIQGDTDSEHVLALLLQLRDEAPDAAPTTITRRAVQQVQQWCHQVDAEVDAAVSDRSFADLEAVPDAVLHGTLALNLLWIDGSGLAGSRLNRTLWRVERDAPHLCPICNTTHTDAAPSAYQATVLASERITDEDWQAVPNGSVFQVDAESLFHHEPLHAS</sequence>
<evidence type="ECO:0000313" key="4">
    <source>
        <dbReference type="Proteomes" id="UP000221024"/>
    </source>
</evidence>
<proteinExistence type="predicted"/>
<dbReference type="CDD" id="cd01908">
    <property type="entry name" value="YafJ"/>
    <property type="match status" value="1"/>
</dbReference>
<dbReference type="InterPro" id="IPR026869">
    <property type="entry name" value="EgtC-like"/>
</dbReference>
<feature type="domain" description="Glutamine amidotransferase type-2" evidence="2">
    <location>
        <begin position="2"/>
        <end position="293"/>
    </location>
</feature>
<dbReference type="OrthoDB" id="321954at2"/>
<dbReference type="Proteomes" id="UP000221024">
    <property type="component" value="Unassembled WGS sequence"/>
</dbReference>
<protein>
    <submittedName>
        <fullName evidence="3">Class II glutamine amidotransferase</fullName>
    </submittedName>
</protein>
<evidence type="ECO:0000256" key="1">
    <source>
        <dbReference type="ARBA" id="ARBA00022962"/>
    </source>
</evidence>
<gene>
    <name evidence="3" type="ORF">CRI93_11625</name>
</gene>
<keyword evidence="3" id="KW-0808">Transferase</keyword>
<reference evidence="3 4" key="1">
    <citation type="submission" date="2017-10" db="EMBL/GenBank/DDBJ databases">
        <title>Draft genome of Longimonas halophila.</title>
        <authorList>
            <person name="Goh K.M."/>
            <person name="Shamsir M.S."/>
            <person name="Lim S.W."/>
        </authorList>
    </citation>
    <scope>NUCLEOTIDE SEQUENCE [LARGE SCALE GENOMIC DNA]</scope>
    <source>
        <strain evidence="3 4">KCTC 42399</strain>
    </source>
</reference>
<keyword evidence="1 3" id="KW-0315">Glutamine amidotransferase</keyword>
<dbReference type="AlphaFoldDB" id="A0A2H3P550"/>
<dbReference type="Gene3D" id="3.60.20.10">
    <property type="entry name" value="Glutamine Phosphoribosylpyrophosphate, subunit 1, domain 1"/>
    <property type="match status" value="1"/>
</dbReference>
<accession>A0A2H3P550</accession>
<dbReference type="InterPro" id="IPR052373">
    <property type="entry name" value="Gamma-glu_amide_hydrolase"/>
</dbReference>
<dbReference type="InterPro" id="IPR029055">
    <property type="entry name" value="Ntn_hydrolases_N"/>
</dbReference>
<dbReference type="SUPFAM" id="SSF56235">
    <property type="entry name" value="N-terminal nucleophile aminohydrolases (Ntn hydrolases)"/>
    <property type="match status" value="1"/>
</dbReference>
<dbReference type="PANTHER" id="PTHR43187:SF1">
    <property type="entry name" value="GLUTAMINE AMIDOTRANSFERASE DUG3-RELATED"/>
    <property type="match status" value="1"/>
</dbReference>
<dbReference type="EMBL" id="PDEP01000011">
    <property type="protein sequence ID" value="PEN05748.1"/>
    <property type="molecule type" value="Genomic_DNA"/>
</dbReference>
<dbReference type="RefSeq" id="WP_098062810.1">
    <property type="nucleotide sequence ID" value="NZ_PDEP01000011.1"/>
</dbReference>
<dbReference type="PROSITE" id="PS51278">
    <property type="entry name" value="GATASE_TYPE_2"/>
    <property type="match status" value="1"/>
</dbReference>
<dbReference type="PANTHER" id="PTHR43187">
    <property type="entry name" value="GLUTAMINE AMIDOTRANSFERASE DUG3-RELATED"/>
    <property type="match status" value="1"/>
</dbReference>
<evidence type="ECO:0000313" key="3">
    <source>
        <dbReference type="EMBL" id="PEN05748.1"/>
    </source>
</evidence>
<evidence type="ECO:0000259" key="2">
    <source>
        <dbReference type="PROSITE" id="PS51278"/>
    </source>
</evidence>
<name>A0A2H3P550_9BACT</name>
<dbReference type="GO" id="GO:0016740">
    <property type="term" value="F:transferase activity"/>
    <property type="evidence" value="ECO:0007669"/>
    <property type="project" value="UniProtKB-KW"/>
</dbReference>
<organism evidence="3 4">
    <name type="scientific">Longimonas halophila</name>
    <dbReference type="NCBI Taxonomy" id="1469170"/>
    <lineage>
        <taxon>Bacteria</taxon>
        <taxon>Pseudomonadati</taxon>
        <taxon>Rhodothermota</taxon>
        <taxon>Rhodothermia</taxon>
        <taxon>Rhodothermales</taxon>
        <taxon>Salisaetaceae</taxon>
        <taxon>Longimonas</taxon>
    </lineage>
</organism>
<dbReference type="Pfam" id="PF13230">
    <property type="entry name" value="GATase_4"/>
    <property type="match status" value="1"/>
</dbReference>
<keyword evidence="4" id="KW-1185">Reference proteome</keyword>